<keyword evidence="8" id="KW-0378">Hydrolase</keyword>
<dbReference type="OrthoDB" id="10055717at2759"/>
<evidence type="ECO:0000256" key="3">
    <source>
        <dbReference type="ARBA" id="ARBA00022695"/>
    </source>
</evidence>
<feature type="region of interest" description="Disordered" evidence="17">
    <location>
        <begin position="1"/>
        <end position="43"/>
    </location>
</feature>
<dbReference type="InterPro" id="IPR056924">
    <property type="entry name" value="SH3_Tf2-1"/>
</dbReference>
<keyword evidence="14" id="KW-0233">DNA recombination</keyword>
<keyword evidence="4" id="KW-0540">Nuclease</keyword>
<dbReference type="Pfam" id="PF17921">
    <property type="entry name" value="Integrase_H2C2"/>
    <property type="match status" value="1"/>
</dbReference>
<dbReference type="GO" id="GO:0006508">
    <property type="term" value="P:proteolysis"/>
    <property type="evidence" value="ECO:0007669"/>
    <property type="project" value="UniProtKB-KW"/>
</dbReference>
<dbReference type="GO" id="GO:0003887">
    <property type="term" value="F:DNA-directed DNA polymerase activity"/>
    <property type="evidence" value="ECO:0007669"/>
    <property type="project" value="UniProtKB-KW"/>
</dbReference>
<dbReference type="SUPFAM" id="SSF56672">
    <property type="entry name" value="DNA/RNA polymerases"/>
    <property type="match status" value="1"/>
</dbReference>
<evidence type="ECO:0000256" key="12">
    <source>
        <dbReference type="ARBA" id="ARBA00022932"/>
    </source>
</evidence>
<evidence type="ECO:0000256" key="17">
    <source>
        <dbReference type="SAM" id="MobiDB-lite"/>
    </source>
</evidence>
<gene>
    <name evidence="21" type="ORF">CXB51_005958</name>
</gene>
<dbReference type="PROSITE" id="PS50878">
    <property type="entry name" value="RT_POL"/>
    <property type="match status" value="1"/>
</dbReference>
<keyword evidence="5" id="KW-0479">Metal-binding</keyword>
<evidence type="ECO:0000256" key="10">
    <source>
        <dbReference type="ARBA" id="ARBA00022908"/>
    </source>
</evidence>
<dbReference type="GO" id="GO:0008270">
    <property type="term" value="F:zinc ion binding"/>
    <property type="evidence" value="ECO:0007669"/>
    <property type="project" value="UniProtKB-KW"/>
</dbReference>
<dbReference type="PROSITE" id="PS50158">
    <property type="entry name" value="ZF_CCHC"/>
    <property type="match status" value="1"/>
</dbReference>
<dbReference type="Pfam" id="PF00078">
    <property type="entry name" value="RVT_1"/>
    <property type="match status" value="1"/>
</dbReference>
<dbReference type="InterPro" id="IPR041577">
    <property type="entry name" value="RT_RNaseH_2"/>
</dbReference>
<evidence type="ECO:0008006" key="23">
    <source>
        <dbReference type="Google" id="ProtNLM"/>
    </source>
</evidence>
<evidence type="ECO:0000256" key="8">
    <source>
        <dbReference type="ARBA" id="ARBA00022801"/>
    </source>
</evidence>
<evidence type="ECO:0000313" key="22">
    <source>
        <dbReference type="Proteomes" id="UP000701853"/>
    </source>
</evidence>
<feature type="compositionally biased region" description="Basic residues" evidence="17">
    <location>
        <begin position="1"/>
        <end position="11"/>
    </location>
</feature>
<keyword evidence="16" id="KW-0863">Zinc-finger</keyword>
<dbReference type="InterPro" id="IPR043128">
    <property type="entry name" value="Rev_trsase/Diguanyl_cyclase"/>
</dbReference>
<organism evidence="21 22">
    <name type="scientific">Gossypium anomalum</name>
    <dbReference type="NCBI Taxonomy" id="47600"/>
    <lineage>
        <taxon>Eukaryota</taxon>
        <taxon>Viridiplantae</taxon>
        <taxon>Streptophyta</taxon>
        <taxon>Embryophyta</taxon>
        <taxon>Tracheophyta</taxon>
        <taxon>Spermatophyta</taxon>
        <taxon>Magnoliopsida</taxon>
        <taxon>eudicotyledons</taxon>
        <taxon>Gunneridae</taxon>
        <taxon>Pentapetalae</taxon>
        <taxon>rosids</taxon>
        <taxon>malvids</taxon>
        <taxon>Malvales</taxon>
        <taxon>Malvaceae</taxon>
        <taxon>Malvoideae</taxon>
        <taxon>Gossypium</taxon>
    </lineage>
</organism>
<evidence type="ECO:0000256" key="13">
    <source>
        <dbReference type="ARBA" id="ARBA00023125"/>
    </source>
</evidence>
<dbReference type="PANTHER" id="PTHR37984">
    <property type="entry name" value="PROTEIN CBG26694"/>
    <property type="match status" value="1"/>
</dbReference>
<dbReference type="Gene3D" id="3.30.70.270">
    <property type="match status" value="2"/>
</dbReference>
<evidence type="ECO:0000256" key="14">
    <source>
        <dbReference type="ARBA" id="ARBA00023172"/>
    </source>
</evidence>
<evidence type="ECO:0000256" key="1">
    <source>
        <dbReference type="ARBA" id="ARBA00022670"/>
    </source>
</evidence>
<keyword evidence="22" id="KW-1185">Reference proteome</keyword>
<feature type="region of interest" description="Disordered" evidence="17">
    <location>
        <begin position="355"/>
        <end position="395"/>
    </location>
</feature>
<dbReference type="GO" id="GO:0015074">
    <property type="term" value="P:DNA integration"/>
    <property type="evidence" value="ECO:0007669"/>
    <property type="project" value="UniProtKB-KW"/>
</dbReference>
<dbReference type="Pfam" id="PF08284">
    <property type="entry name" value="RVP_2"/>
    <property type="match status" value="1"/>
</dbReference>
<evidence type="ECO:0000256" key="4">
    <source>
        <dbReference type="ARBA" id="ARBA00022722"/>
    </source>
</evidence>
<evidence type="ECO:0000256" key="11">
    <source>
        <dbReference type="ARBA" id="ARBA00022918"/>
    </source>
</evidence>
<dbReference type="InterPro" id="IPR000477">
    <property type="entry name" value="RT_dom"/>
</dbReference>
<dbReference type="PROSITE" id="PS50994">
    <property type="entry name" value="INTEGRASE"/>
    <property type="match status" value="1"/>
</dbReference>
<dbReference type="InterPro" id="IPR041588">
    <property type="entry name" value="Integrase_H2C2"/>
</dbReference>
<evidence type="ECO:0000256" key="6">
    <source>
        <dbReference type="ARBA" id="ARBA00022750"/>
    </source>
</evidence>
<dbReference type="InterPro" id="IPR016197">
    <property type="entry name" value="Chromo-like_dom_sf"/>
</dbReference>
<dbReference type="Pfam" id="PF17919">
    <property type="entry name" value="RT_RNaseH_2"/>
    <property type="match status" value="1"/>
</dbReference>
<protein>
    <recommendedName>
        <fullName evidence="23">Reverse transcriptase</fullName>
    </recommendedName>
</protein>
<dbReference type="Gene3D" id="2.40.70.10">
    <property type="entry name" value="Acid Proteases"/>
    <property type="match status" value="1"/>
</dbReference>
<dbReference type="InterPro" id="IPR043502">
    <property type="entry name" value="DNA/RNA_pol_sf"/>
</dbReference>
<dbReference type="SUPFAM" id="SSF54160">
    <property type="entry name" value="Chromo domain-like"/>
    <property type="match status" value="1"/>
</dbReference>
<keyword evidence="6" id="KW-0064">Aspartyl protease</keyword>
<evidence type="ECO:0000256" key="16">
    <source>
        <dbReference type="PROSITE-ProRule" id="PRU00047"/>
    </source>
</evidence>
<sequence>MPRARLRRQSRIVKMSDKPEDASQEEEVNSRIQTTEQGTSGNAPISLMREEELKNMIYGLMNQWYRETIQGRSQAEQPPPPPTVPPPVVTTPAAPPLIDESSKRTPIEKLRKFGAKEFRGRSDDDPVKAEYWLKSLERVFKQMMCSPEDYLRCAVSLLKEEAYNWWETIEAVVPADKLTWEFFQNKFKKNRYARDVVPTEEEMCIRFEEGLNDEIRMMIGGTEIREFVVLSDRAQKMEEVYNRKMQRERSGKEVYKRSFSRPTSTFPAKKFKDDSSRPVTIPERSNKSKTTQQDVGVTKKPATSVSSVQNIPRPRCKNCGRFHIGECWGRTGACYKCGGTDHFIRDCPQLLKKDREEGGKQANTPQKSKRSGQSSAVRTVRSGTRDTASQSETRVPARTYAIRAREEASTPDVIAGNFYLFDDSVYALIDPGSTHSYICTALVSEKKMTVESTDLDLQVTNPLGQSVLVNLICRNCPLKIQGCEFSTDLMLLPFREFDVILGMDWLIKHDAIVNCREKRIDLICQTGEIVSAEFGDKKNDVRIISAFAARKLIRKGNEAFLAYILDTQGSKLKIEQLPVVNEFTDVFPEELPGLPPDREVEFVIDVIPGTTPISITPYRMAPAELKELKTQLQLNKVTIKNKYPLPRIDDLFDQLKGAAVFSKIDLRSGYYQLKVKECDVPKTAFQTRYGHYEFLVMPFGLTNAPAAFMDLMNQIFQSYLDRFVVVFIDDILVYSKTESEHAQHLRIVLQNLREKQLYAKFSKCEFWLYEVGFLGHIVSAEGIRMDPSKVSAVVNWKTPKNITEVRSFLGLAGYYRRFVKNFSMIASPMTCLLQKNVEFVWSDECQQSFDQLKKMLTEAPVLTQPESGIPYVVYSDASLNGLGCVLMQSGKVVAYASRQLKPYEKNYPTHDLELAAIKELNLRQRRWLELLKDYDLVIDYHPGKANVVADALSRKSSLFALRTMNAHLALNKEGVVLVELKVKPMFLQQIQKLQNEDPKLVLKRQMVQDNLDSEFNIDDEGILRYHNRICVPNNSDLKNDILSEAHNSMYSIHPGSTKMYGDLKKTYWWPGMKREISEFIAKCLICQQVKAEHQVPTGLLQPIMIPEWKWEHITMDFVSGLPVTPRKKDSIWVIVDRLTKSAHFIPVRTDFSLKKLAELYVSEIVRLHGVPVSIISDRDPRFTSRFWNKLQEALGTRLNFSTAFHPQTDGQSERVIQILEDMLRCCILEFGDSWERYLPLAEFPYNNSYQSSIKMAPFEALYGRKCKTPLCWSELSESKVVGVDLIRETEEKVRIIRDNLKATSDRQKSYADLKRRDIEYAVGPYAIVERVGPVAYRLALPPELEKIHNVFHVSMLRRYRSDPSHVIPHTEIELQPDMTDSEEPVKILAREVKELRNKRVPLVKVLWHRHGMEEATWETEESMRSQYPNLFSGNKFRGRNF</sequence>
<keyword evidence="9" id="KW-0460">Magnesium</keyword>
<dbReference type="SUPFAM" id="SSF53098">
    <property type="entry name" value="Ribonuclease H-like"/>
    <property type="match status" value="1"/>
</dbReference>
<dbReference type="GO" id="GO:0003677">
    <property type="term" value="F:DNA binding"/>
    <property type="evidence" value="ECO:0007669"/>
    <property type="project" value="UniProtKB-KW"/>
</dbReference>
<keyword evidence="1" id="KW-0645">Protease</keyword>
<dbReference type="GO" id="GO:0003964">
    <property type="term" value="F:RNA-directed DNA polymerase activity"/>
    <property type="evidence" value="ECO:0007669"/>
    <property type="project" value="UniProtKB-KW"/>
</dbReference>
<dbReference type="CDD" id="cd09274">
    <property type="entry name" value="RNase_HI_RT_Ty3"/>
    <property type="match status" value="1"/>
</dbReference>
<dbReference type="PANTHER" id="PTHR37984:SF5">
    <property type="entry name" value="PROTEIN NYNRIN-LIKE"/>
    <property type="match status" value="1"/>
</dbReference>
<evidence type="ECO:0000256" key="9">
    <source>
        <dbReference type="ARBA" id="ARBA00022842"/>
    </source>
</evidence>
<accession>A0A8J5Z242</accession>
<evidence type="ECO:0000259" key="20">
    <source>
        <dbReference type="PROSITE" id="PS50994"/>
    </source>
</evidence>
<evidence type="ECO:0000259" key="18">
    <source>
        <dbReference type="PROSITE" id="PS50158"/>
    </source>
</evidence>
<keyword evidence="15" id="KW-0511">Multifunctional enzyme</keyword>
<keyword evidence="13" id="KW-0238">DNA-binding</keyword>
<keyword evidence="16" id="KW-0862">Zinc</keyword>
<comment type="caution">
    <text evidence="21">The sequence shown here is derived from an EMBL/GenBank/DDBJ whole genome shotgun (WGS) entry which is preliminary data.</text>
</comment>
<dbReference type="Pfam" id="PF00098">
    <property type="entry name" value="zf-CCHC"/>
    <property type="match status" value="1"/>
</dbReference>
<name>A0A8J5Z242_9ROSI</name>
<feature type="compositionally biased region" description="Polar residues" evidence="17">
    <location>
        <begin position="30"/>
        <end position="43"/>
    </location>
</feature>
<dbReference type="InterPro" id="IPR012337">
    <property type="entry name" value="RNaseH-like_sf"/>
</dbReference>
<dbReference type="SUPFAM" id="SSF50630">
    <property type="entry name" value="Acid proteases"/>
    <property type="match status" value="1"/>
</dbReference>
<reference evidence="21 22" key="1">
    <citation type="journal article" date="2021" name="bioRxiv">
        <title>The Gossypium anomalum genome as a resource for cotton improvement and evolutionary analysis of hybrid incompatibility.</title>
        <authorList>
            <person name="Grover C.E."/>
            <person name="Yuan D."/>
            <person name="Arick M.A."/>
            <person name="Miller E.R."/>
            <person name="Hu G."/>
            <person name="Peterson D.G."/>
            <person name="Wendel J.F."/>
            <person name="Udall J.A."/>
        </authorList>
    </citation>
    <scope>NUCLEOTIDE SEQUENCE [LARGE SCALE GENOMIC DNA]</scope>
    <source>
        <strain evidence="21">JFW-Udall</strain>
        <tissue evidence="21">Leaf</tissue>
    </source>
</reference>
<feature type="compositionally biased region" description="Polar residues" evidence="17">
    <location>
        <begin position="288"/>
        <end position="310"/>
    </location>
</feature>
<feature type="domain" description="Integrase catalytic" evidence="20">
    <location>
        <begin position="1102"/>
        <end position="1265"/>
    </location>
</feature>
<dbReference type="EMBL" id="JAHUZN010000003">
    <property type="protein sequence ID" value="KAG8499496.1"/>
    <property type="molecule type" value="Genomic_DNA"/>
</dbReference>
<dbReference type="InterPro" id="IPR001878">
    <property type="entry name" value="Znf_CCHC"/>
</dbReference>
<dbReference type="InterPro" id="IPR050951">
    <property type="entry name" value="Retrovirus_Pol_polyprotein"/>
</dbReference>
<dbReference type="Pfam" id="PF24626">
    <property type="entry name" value="SH3_Tf2-1"/>
    <property type="match status" value="1"/>
</dbReference>
<dbReference type="SMART" id="SM00343">
    <property type="entry name" value="ZnF_C2HC"/>
    <property type="match status" value="1"/>
</dbReference>
<keyword evidence="12" id="KW-0239">DNA-directed DNA polymerase</keyword>
<keyword evidence="11" id="KW-0695">RNA-directed DNA polymerase</keyword>
<dbReference type="Gene3D" id="4.10.60.10">
    <property type="entry name" value="Zinc finger, CCHC-type"/>
    <property type="match status" value="1"/>
</dbReference>
<dbReference type="FunFam" id="3.30.70.270:FF:000020">
    <property type="entry name" value="Transposon Tf2-6 polyprotein-like Protein"/>
    <property type="match status" value="1"/>
</dbReference>
<dbReference type="FunFam" id="3.10.10.10:FF:000007">
    <property type="entry name" value="Retrovirus-related Pol polyprotein from transposon 17.6-like Protein"/>
    <property type="match status" value="1"/>
</dbReference>
<evidence type="ECO:0000256" key="5">
    <source>
        <dbReference type="ARBA" id="ARBA00022723"/>
    </source>
</evidence>
<evidence type="ECO:0000256" key="7">
    <source>
        <dbReference type="ARBA" id="ARBA00022759"/>
    </source>
</evidence>
<evidence type="ECO:0000256" key="2">
    <source>
        <dbReference type="ARBA" id="ARBA00022679"/>
    </source>
</evidence>
<feature type="compositionally biased region" description="Polar residues" evidence="17">
    <location>
        <begin position="361"/>
        <end position="393"/>
    </location>
</feature>
<dbReference type="GO" id="GO:0004519">
    <property type="term" value="F:endonuclease activity"/>
    <property type="evidence" value="ECO:0007669"/>
    <property type="project" value="UniProtKB-KW"/>
</dbReference>
<dbReference type="Gene3D" id="3.10.10.10">
    <property type="entry name" value="HIV Type 1 Reverse Transcriptase, subunit A, domain 1"/>
    <property type="match status" value="1"/>
</dbReference>
<dbReference type="Gene3D" id="1.10.340.70">
    <property type="match status" value="1"/>
</dbReference>
<feature type="domain" description="Reverse transcriptase" evidence="19">
    <location>
        <begin position="597"/>
        <end position="778"/>
    </location>
</feature>
<dbReference type="GO" id="GO:0006310">
    <property type="term" value="P:DNA recombination"/>
    <property type="evidence" value="ECO:0007669"/>
    <property type="project" value="UniProtKB-KW"/>
</dbReference>
<keyword evidence="3" id="KW-0548">Nucleotidyltransferase</keyword>
<dbReference type="InterPro" id="IPR001584">
    <property type="entry name" value="Integrase_cat-core"/>
</dbReference>
<evidence type="ECO:0000313" key="21">
    <source>
        <dbReference type="EMBL" id="KAG8499496.1"/>
    </source>
</evidence>
<dbReference type="CDD" id="cd00303">
    <property type="entry name" value="retropepsin_like"/>
    <property type="match status" value="1"/>
</dbReference>
<dbReference type="Proteomes" id="UP000701853">
    <property type="component" value="Chromosome 3"/>
</dbReference>
<evidence type="ECO:0000256" key="15">
    <source>
        <dbReference type="ARBA" id="ARBA00023268"/>
    </source>
</evidence>
<dbReference type="InterPro" id="IPR021109">
    <property type="entry name" value="Peptidase_aspartic_dom_sf"/>
</dbReference>
<keyword evidence="7" id="KW-0255">Endonuclease</keyword>
<dbReference type="InterPro" id="IPR036397">
    <property type="entry name" value="RNaseH_sf"/>
</dbReference>
<dbReference type="CDD" id="cd01647">
    <property type="entry name" value="RT_LTR"/>
    <property type="match status" value="1"/>
</dbReference>
<dbReference type="Gene3D" id="3.30.420.10">
    <property type="entry name" value="Ribonuclease H-like superfamily/Ribonuclease H"/>
    <property type="match status" value="1"/>
</dbReference>
<keyword evidence="10" id="KW-0229">DNA integration</keyword>
<feature type="domain" description="CCHC-type" evidence="18">
    <location>
        <begin position="334"/>
        <end position="349"/>
    </location>
</feature>
<feature type="region of interest" description="Disordered" evidence="17">
    <location>
        <begin position="266"/>
        <end position="312"/>
    </location>
</feature>
<keyword evidence="2" id="KW-0808">Transferase</keyword>
<dbReference type="GO" id="GO:0004190">
    <property type="term" value="F:aspartic-type endopeptidase activity"/>
    <property type="evidence" value="ECO:0007669"/>
    <property type="project" value="UniProtKB-KW"/>
</dbReference>
<evidence type="ECO:0000259" key="19">
    <source>
        <dbReference type="PROSITE" id="PS50878"/>
    </source>
</evidence>
<proteinExistence type="predicted"/>